<proteinExistence type="predicted"/>
<protein>
    <submittedName>
        <fullName evidence="2">DEBR0S1_29272g1_1</fullName>
    </submittedName>
</protein>
<dbReference type="EMBL" id="CABFWN010000001">
    <property type="protein sequence ID" value="VUG16930.1"/>
    <property type="molecule type" value="Genomic_DNA"/>
</dbReference>
<dbReference type="Proteomes" id="UP000478008">
    <property type="component" value="Unassembled WGS sequence"/>
</dbReference>
<feature type="compositionally biased region" description="Low complexity" evidence="1">
    <location>
        <begin position="192"/>
        <end position="204"/>
    </location>
</feature>
<feature type="region of interest" description="Disordered" evidence="1">
    <location>
        <begin position="241"/>
        <end position="266"/>
    </location>
</feature>
<feature type="compositionally biased region" description="Polar residues" evidence="1">
    <location>
        <begin position="243"/>
        <end position="253"/>
    </location>
</feature>
<sequence>MTGKEQATDNCAVALKHDPRKDNYHFLSKIPDNLLTSIVQLSTLQENDEFECVNATKSEKRILKPSPIPKNDSGMSNNSLELVLDKLIFKLSATKNTEKIVRENDISMEELTKILKLCLLKIKQLSLSLDISKKDSLSKIDRLELERNMLLKDIEMLKRKQYYCTPHENTFTPAPIQHGTGCDYFSQMTPNSTPTKSPSKPKVSSHSEESKKINNSASSIYRSPRSKQSEHHSALFFHYYTSPADSGSDFSSVDNRRNKRRKKEKN</sequence>
<accession>A0A7D9CXE8</accession>
<evidence type="ECO:0000313" key="3">
    <source>
        <dbReference type="Proteomes" id="UP000478008"/>
    </source>
</evidence>
<organism evidence="2 3">
    <name type="scientific">Dekkera bruxellensis</name>
    <name type="common">Brettanomyces custersii</name>
    <dbReference type="NCBI Taxonomy" id="5007"/>
    <lineage>
        <taxon>Eukaryota</taxon>
        <taxon>Fungi</taxon>
        <taxon>Dikarya</taxon>
        <taxon>Ascomycota</taxon>
        <taxon>Saccharomycotina</taxon>
        <taxon>Pichiomycetes</taxon>
        <taxon>Pichiales</taxon>
        <taxon>Pichiaceae</taxon>
        <taxon>Brettanomyces</taxon>
    </lineage>
</organism>
<feature type="region of interest" description="Disordered" evidence="1">
    <location>
        <begin position="182"/>
        <end position="227"/>
    </location>
</feature>
<evidence type="ECO:0000256" key="1">
    <source>
        <dbReference type="SAM" id="MobiDB-lite"/>
    </source>
</evidence>
<keyword evidence="3" id="KW-1185">Reference proteome</keyword>
<name>A0A7D9CXE8_DEKBR</name>
<feature type="compositionally biased region" description="Basic residues" evidence="1">
    <location>
        <begin position="257"/>
        <end position="266"/>
    </location>
</feature>
<evidence type="ECO:0000313" key="2">
    <source>
        <dbReference type="EMBL" id="VUG16930.1"/>
    </source>
</evidence>
<dbReference type="AlphaFoldDB" id="A0A7D9CXE8"/>
<gene>
    <name evidence="2" type="ORF">DEBR0S1_29272G</name>
</gene>
<reference evidence="2 3" key="1">
    <citation type="submission" date="2019-07" db="EMBL/GenBank/DDBJ databases">
        <authorList>
            <person name="Friedrich A."/>
            <person name="Schacherer J."/>
        </authorList>
    </citation>
    <scope>NUCLEOTIDE SEQUENCE [LARGE SCALE GENOMIC DNA]</scope>
</reference>